<dbReference type="RefSeq" id="XP_002549947.1">
    <property type="nucleotide sequence ID" value="XM_002549901.1"/>
</dbReference>
<proteinExistence type="predicted"/>
<dbReference type="OrthoDB" id="4003546at2759"/>
<keyword evidence="2" id="KW-1185">Reference proteome</keyword>
<gene>
    <name evidence="1" type="ORF">CTRG_04244</name>
</gene>
<evidence type="ECO:0000313" key="2">
    <source>
        <dbReference type="Proteomes" id="UP000002037"/>
    </source>
</evidence>
<dbReference type="Proteomes" id="UP000002037">
    <property type="component" value="Unassembled WGS sequence"/>
</dbReference>
<organism evidence="1 2">
    <name type="scientific">Candida tropicalis (strain ATCC MYA-3404 / T1)</name>
    <name type="common">Yeast</name>
    <dbReference type="NCBI Taxonomy" id="294747"/>
    <lineage>
        <taxon>Eukaryota</taxon>
        <taxon>Fungi</taxon>
        <taxon>Dikarya</taxon>
        <taxon>Ascomycota</taxon>
        <taxon>Saccharomycotina</taxon>
        <taxon>Pichiomycetes</taxon>
        <taxon>Debaryomycetaceae</taxon>
        <taxon>Candida/Lodderomyces clade</taxon>
        <taxon>Candida</taxon>
    </lineage>
</organism>
<dbReference type="AlphaFoldDB" id="C5MDE3"/>
<sequence>MSLLVLQKTILPYLRSSAALNFIRNSSSYHESSKEQIHIALNLLCPGLGDKKYERATQKVLNSLNESYPLLDKQNLSAKTSNNVLNPSDEFINAFKEYQQSLFQFDKPENPETWISEQIQLIKNKQIPKIFIPDAKKVLNDFDFMFPIYSNSEFINKSMIYEFQEAQHEINPTFNELIELDKLNHDIKFNPLFLIGNDTEVGNVYHELFKQDCDDQEIIEWLKKLRQLGKSSITYHAMLYGKPLKQTLPTFKILQDWCFPKIVTNRHLKDSMSDGNNSIHQYLGIISLVNGEISQQCIQSIHEFTESEAISKKENLNLDLTKEQKESLEKNWKNYFRIGQLTLDSVIDHSKLNGLKDVTPIKLTKQQTAAFGYLVCLDYDHAIKFLGVKPVFTKEKMEDIVRLFNNSNFLLPDIEQINRQPNSIQFRIPIINNNRINRILMMKGDKSKLGKIIGQNNITASYRYEYFIRLAITKHLLDFPDHVNEFLLIMSSRPFKLYMENYFGFGVQFDQVFGCMSEEQKLEWTDDMVKKLKSVIEGFDAISLELFIKEFRTQVNKNSRLRVGTNNLNKLLNEVDISIKDDYLHDLGLSFIKYSYAKHNLKLSLQQYILVIRSLESALSELQLTKIGKIISDNTLDENELFVETIIDAIKIDGIVWKKRLSSKMKTSGIPTPKFKGVQVNSPFFPDLNLKELKLPVVKYDDDDFKKVLLINYYIFSKVMTQVNHKNKNADLGPLLEMVSKTAMLGSSYFEYTTLFKLKTNKFKHMLKEKKLVRDICQTTGLHQPFSGKFGVSYNRELKLRNKNQYFELATYIQMFNQYLGLLFVYHKKDLDLYIDKLVKQLTK</sequence>
<dbReference type="GeneID" id="8298792"/>
<name>C5MDE3_CANTT</name>
<dbReference type="VEuPathDB" id="FungiDB:CTRG_04244"/>
<accession>C5MDE3</accession>
<evidence type="ECO:0000313" key="1">
    <source>
        <dbReference type="EMBL" id="EER32573.1"/>
    </source>
</evidence>
<dbReference type="EMBL" id="GG692399">
    <property type="protein sequence ID" value="EER32573.1"/>
    <property type="molecule type" value="Genomic_DNA"/>
</dbReference>
<reference evidence="1 2" key="1">
    <citation type="journal article" date="2009" name="Nature">
        <title>Evolution of pathogenicity and sexual reproduction in eight Candida genomes.</title>
        <authorList>
            <person name="Butler G."/>
            <person name="Rasmussen M.D."/>
            <person name="Lin M.F."/>
            <person name="Santos M.A."/>
            <person name="Sakthikumar S."/>
            <person name="Munro C.A."/>
            <person name="Rheinbay E."/>
            <person name="Grabherr M."/>
            <person name="Forche A."/>
            <person name="Reedy J.L."/>
            <person name="Agrafioti I."/>
            <person name="Arnaud M.B."/>
            <person name="Bates S."/>
            <person name="Brown A.J."/>
            <person name="Brunke S."/>
            <person name="Costanzo M.C."/>
            <person name="Fitzpatrick D.A."/>
            <person name="de Groot P.W."/>
            <person name="Harris D."/>
            <person name="Hoyer L.L."/>
            <person name="Hube B."/>
            <person name="Klis F.M."/>
            <person name="Kodira C."/>
            <person name="Lennard N."/>
            <person name="Logue M.E."/>
            <person name="Martin R."/>
            <person name="Neiman A.M."/>
            <person name="Nikolaou E."/>
            <person name="Quail M.A."/>
            <person name="Quinn J."/>
            <person name="Santos M.C."/>
            <person name="Schmitzberger F.F."/>
            <person name="Sherlock G."/>
            <person name="Shah P."/>
            <person name="Silverstein K.A."/>
            <person name="Skrzypek M.S."/>
            <person name="Soll D."/>
            <person name="Staggs R."/>
            <person name="Stansfield I."/>
            <person name="Stumpf M.P."/>
            <person name="Sudbery P.E."/>
            <person name="Srikantha T."/>
            <person name="Zeng Q."/>
            <person name="Berman J."/>
            <person name="Berriman M."/>
            <person name="Heitman J."/>
            <person name="Gow N.A."/>
            <person name="Lorenz M.C."/>
            <person name="Birren B.W."/>
            <person name="Kellis M."/>
            <person name="Cuomo C.A."/>
        </authorList>
    </citation>
    <scope>NUCLEOTIDE SEQUENCE [LARGE SCALE GENOMIC DNA]</scope>
    <source>
        <strain evidence="2">ATCC MYA-3404 / T1</strain>
    </source>
</reference>
<dbReference type="KEGG" id="ctp:CTRG_04244"/>
<dbReference type="HOGENOM" id="CLU_329544_0_0_1"/>
<protein>
    <submittedName>
        <fullName evidence="1">Uncharacterized protein</fullName>
    </submittedName>
</protein>